<dbReference type="Proteomes" id="UP001152607">
    <property type="component" value="Unassembled WGS sequence"/>
</dbReference>
<evidence type="ECO:0000313" key="8">
    <source>
        <dbReference type="Proteomes" id="UP001152607"/>
    </source>
</evidence>
<feature type="domain" description="FAD/NAD(P)-binding" evidence="6">
    <location>
        <begin position="4"/>
        <end position="311"/>
    </location>
</feature>
<evidence type="ECO:0000256" key="2">
    <source>
        <dbReference type="ARBA" id="ARBA00005272"/>
    </source>
</evidence>
<dbReference type="PANTHER" id="PTHR42913">
    <property type="entry name" value="APOPTOSIS-INDUCING FACTOR 1"/>
    <property type="match status" value="1"/>
</dbReference>
<sequence length="411" mass="43521">MSHKIVIIGAGFAGVWSALSAKRLINIHGKGEDIQVTVIAPDPNLVVRPRLYEADPSAMCAPLGQLFESAGIEFIAGYVDQIDAAAHMVHFTSTSSEKSSASYDRLILAAGSTVVKPASIPGLQEHAFDIDTLSAAAKLDAHLQNLVSGSNNNHQDTIVVCGAGFTGIEIVTELPKRFSGTTYKPHLVLVDSADTLASTLGPGPRPVIAQAIKDLNIEVKLGSRVSSVNANGITLASGESIESKTVIWTAGVKATPLTTQISNKTDQLNRLHVDRYLRVSTEPHILATGDAAAAAADVNGHNAMMSCQHAIPLGRYSGHNAAADLLGLPLMEYTQPDYGTCLDLGAYGTVVTRGWEREVELTGPKAKKVKQYINQKLIYPPQDSGEALALADPLTDASFEGLLEMILRNAG</sequence>
<dbReference type="PRINTS" id="PR00411">
    <property type="entry name" value="PNDRDTASEI"/>
</dbReference>
<dbReference type="PRINTS" id="PR00368">
    <property type="entry name" value="FADPNR"/>
</dbReference>
<dbReference type="Pfam" id="PF07992">
    <property type="entry name" value="Pyr_redox_2"/>
    <property type="match status" value="1"/>
</dbReference>
<evidence type="ECO:0000259" key="6">
    <source>
        <dbReference type="Pfam" id="PF07992"/>
    </source>
</evidence>
<evidence type="ECO:0000256" key="5">
    <source>
        <dbReference type="ARBA" id="ARBA00023002"/>
    </source>
</evidence>
<dbReference type="InterPro" id="IPR051169">
    <property type="entry name" value="NADH-Q_oxidoreductase"/>
</dbReference>
<dbReference type="Gene3D" id="3.50.50.100">
    <property type="match status" value="1"/>
</dbReference>
<protein>
    <recommendedName>
        <fullName evidence="6">FAD/NAD(P)-binding domain-containing protein</fullName>
    </recommendedName>
</protein>
<keyword evidence="4" id="KW-0274">FAD</keyword>
<comment type="caution">
    <text evidence="7">The sequence shown here is derived from an EMBL/GenBank/DDBJ whole genome shotgun (WGS) entry which is preliminary data.</text>
</comment>
<dbReference type="InterPro" id="IPR023753">
    <property type="entry name" value="FAD/NAD-binding_dom"/>
</dbReference>
<organism evidence="7 8">
    <name type="scientific">Periconia digitata</name>
    <dbReference type="NCBI Taxonomy" id="1303443"/>
    <lineage>
        <taxon>Eukaryota</taxon>
        <taxon>Fungi</taxon>
        <taxon>Dikarya</taxon>
        <taxon>Ascomycota</taxon>
        <taxon>Pezizomycotina</taxon>
        <taxon>Dothideomycetes</taxon>
        <taxon>Pleosporomycetidae</taxon>
        <taxon>Pleosporales</taxon>
        <taxon>Massarineae</taxon>
        <taxon>Periconiaceae</taxon>
        <taxon>Periconia</taxon>
    </lineage>
</organism>
<comment type="cofactor">
    <cofactor evidence="1">
        <name>FAD</name>
        <dbReference type="ChEBI" id="CHEBI:57692"/>
    </cofactor>
</comment>
<dbReference type="AlphaFoldDB" id="A0A9W4UG52"/>
<evidence type="ECO:0000256" key="3">
    <source>
        <dbReference type="ARBA" id="ARBA00022630"/>
    </source>
</evidence>
<evidence type="ECO:0000313" key="7">
    <source>
        <dbReference type="EMBL" id="CAI6334271.1"/>
    </source>
</evidence>
<name>A0A9W4UG52_9PLEO</name>
<keyword evidence="3" id="KW-0285">Flavoprotein</keyword>
<dbReference type="OrthoDB" id="5376590at2759"/>
<dbReference type="GO" id="GO:0003955">
    <property type="term" value="F:NAD(P)H dehydrogenase (quinone) activity"/>
    <property type="evidence" value="ECO:0007669"/>
    <property type="project" value="TreeGrafter"/>
</dbReference>
<dbReference type="EMBL" id="CAOQHR010000004">
    <property type="protein sequence ID" value="CAI6334271.1"/>
    <property type="molecule type" value="Genomic_DNA"/>
</dbReference>
<evidence type="ECO:0000256" key="4">
    <source>
        <dbReference type="ARBA" id="ARBA00022827"/>
    </source>
</evidence>
<gene>
    <name evidence="7" type="ORF">PDIGIT_LOCUS7328</name>
</gene>
<dbReference type="SUPFAM" id="SSF51905">
    <property type="entry name" value="FAD/NAD(P)-binding domain"/>
    <property type="match status" value="1"/>
</dbReference>
<dbReference type="InterPro" id="IPR036188">
    <property type="entry name" value="FAD/NAD-bd_sf"/>
</dbReference>
<keyword evidence="8" id="KW-1185">Reference proteome</keyword>
<comment type="similarity">
    <text evidence="2">Belongs to the NADH dehydrogenase family.</text>
</comment>
<keyword evidence="5" id="KW-0560">Oxidoreductase</keyword>
<reference evidence="7" key="1">
    <citation type="submission" date="2023-01" db="EMBL/GenBank/DDBJ databases">
        <authorList>
            <person name="Van Ghelder C."/>
            <person name="Rancurel C."/>
        </authorList>
    </citation>
    <scope>NUCLEOTIDE SEQUENCE</scope>
    <source>
        <strain evidence="7">CNCM I-4278</strain>
    </source>
</reference>
<dbReference type="GO" id="GO:0019646">
    <property type="term" value="P:aerobic electron transport chain"/>
    <property type="evidence" value="ECO:0007669"/>
    <property type="project" value="TreeGrafter"/>
</dbReference>
<dbReference type="PANTHER" id="PTHR42913:SF3">
    <property type="entry name" value="64 KDA MITOCHONDRIAL NADH DEHYDROGENASE (EUROFUNG)"/>
    <property type="match status" value="1"/>
</dbReference>
<evidence type="ECO:0000256" key="1">
    <source>
        <dbReference type="ARBA" id="ARBA00001974"/>
    </source>
</evidence>
<proteinExistence type="inferred from homology"/>
<accession>A0A9W4UG52</accession>